<dbReference type="Proteomes" id="UP000324632">
    <property type="component" value="Chromosome 2"/>
</dbReference>
<keyword evidence="3" id="KW-1185">Reference proteome</keyword>
<comment type="caution">
    <text evidence="2">The sequence shown here is derived from an EMBL/GenBank/DDBJ whole genome shotgun (WGS) entry which is preliminary data.</text>
</comment>
<dbReference type="InterPro" id="IPR052089">
    <property type="entry name" value="Ankyrin-BTB/POZ_domain"/>
</dbReference>
<evidence type="ECO:0000259" key="1">
    <source>
        <dbReference type="Pfam" id="PF00651"/>
    </source>
</evidence>
<accession>A0A5A9PT37</accession>
<proteinExistence type="predicted"/>
<dbReference type="Gene3D" id="3.30.710.10">
    <property type="entry name" value="Potassium Channel Kv1.1, Chain A"/>
    <property type="match status" value="1"/>
</dbReference>
<dbReference type="InterPro" id="IPR000210">
    <property type="entry name" value="BTB/POZ_dom"/>
</dbReference>
<dbReference type="InterPro" id="IPR011333">
    <property type="entry name" value="SKP1/BTB/POZ_sf"/>
</dbReference>
<evidence type="ECO:0000313" key="2">
    <source>
        <dbReference type="EMBL" id="KAA0724219.1"/>
    </source>
</evidence>
<dbReference type="PANTHER" id="PTHR46071">
    <property type="entry name" value="ANKYRIN REPEAT AND BTB/POZ DOMAIN-CONTAINING"/>
    <property type="match status" value="1"/>
</dbReference>
<dbReference type="EMBL" id="SOYY01000002">
    <property type="protein sequence ID" value="KAA0724219.1"/>
    <property type="molecule type" value="Genomic_DNA"/>
</dbReference>
<name>A0A5A9PT37_9TELE</name>
<reference evidence="2 3" key="1">
    <citation type="journal article" date="2019" name="Mol. Ecol. Resour.">
        <title>Chromosome-level genome assembly of Triplophysa tibetana, a fish adapted to the harsh high-altitude environment of the Tibetan Plateau.</title>
        <authorList>
            <person name="Yang X."/>
            <person name="Liu H."/>
            <person name="Ma Z."/>
            <person name="Zou Y."/>
            <person name="Zou M."/>
            <person name="Mao Y."/>
            <person name="Li X."/>
            <person name="Wang H."/>
            <person name="Chen T."/>
            <person name="Wang W."/>
            <person name="Yang R."/>
        </authorList>
    </citation>
    <scope>NUCLEOTIDE SEQUENCE [LARGE SCALE GENOMIC DNA]</scope>
    <source>
        <strain evidence="2">TTIB1903HZAU</strain>
        <tissue evidence="2">Muscle</tissue>
    </source>
</reference>
<dbReference type="Pfam" id="PF00651">
    <property type="entry name" value="BTB"/>
    <property type="match status" value="1"/>
</dbReference>
<sequence length="150" mass="16602">MNGSDGAQPRKDIAISNIKYNIFQMMMSYLYCGGTESLKMGVLELLELLSAASSFQLGALQRHCEILCAKNINLDNAMNIYNTAKAHGALELSTYCEGYFLQNMAGLVEREAFRALILGSGTRIGKDSLLEELEVTLTRRLRSLLVTSRV</sequence>
<protein>
    <submittedName>
        <fullName evidence="2">Ankyrin repeat and BTB/POZ domain-containing protein 2</fullName>
    </submittedName>
</protein>
<gene>
    <name evidence="2" type="ORF">E1301_Tti023696</name>
</gene>
<dbReference type="AlphaFoldDB" id="A0A5A9PT37"/>
<dbReference type="SUPFAM" id="SSF54695">
    <property type="entry name" value="POZ domain"/>
    <property type="match status" value="1"/>
</dbReference>
<feature type="domain" description="BTB" evidence="1">
    <location>
        <begin position="8"/>
        <end position="70"/>
    </location>
</feature>
<evidence type="ECO:0000313" key="3">
    <source>
        <dbReference type="Proteomes" id="UP000324632"/>
    </source>
</evidence>
<organism evidence="2 3">
    <name type="scientific">Triplophysa tibetana</name>
    <dbReference type="NCBI Taxonomy" id="1572043"/>
    <lineage>
        <taxon>Eukaryota</taxon>
        <taxon>Metazoa</taxon>
        <taxon>Chordata</taxon>
        <taxon>Craniata</taxon>
        <taxon>Vertebrata</taxon>
        <taxon>Euteleostomi</taxon>
        <taxon>Actinopterygii</taxon>
        <taxon>Neopterygii</taxon>
        <taxon>Teleostei</taxon>
        <taxon>Ostariophysi</taxon>
        <taxon>Cypriniformes</taxon>
        <taxon>Nemacheilidae</taxon>
        <taxon>Triplophysa</taxon>
    </lineage>
</organism>
<dbReference type="PANTHER" id="PTHR46071:SF3">
    <property type="entry name" value="ANKYRIN REPEAT AND BTB_POZ DOMAIN-CONTAINING PROTEIN 2"/>
    <property type="match status" value="1"/>
</dbReference>